<dbReference type="GeneID" id="117657234"/>
<evidence type="ECO:0000259" key="1">
    <source>
        <dbReference type="PROSITE" id="PS51269"/>
    </source>
</evidence>
<dbReference type="InterPro" id="IPR017920">
    <property type="entry name" value="COMM"/>
</dbReference>
<dbReference type="InterPro" id="IPR047155">
    <property type="entry name" value="COMMD4/6/7/8"/>
</dbReference>
<feature type="domain" description="COMM" evidence="1">
    <location>
        <begin position="164"/>
        <end position="231"/>
    </location>
</feature>
<dbReference type="KEGG" id="pgut:117657234"/>
<reference evidence="3" key="1">
    <citation type="submission" date="2025-08" db="UniProtKB">
        <authorList>
            <consortium name="RefSeq"/>
        </authorList>
    </citation>
    <scope>IDENTIFICATION</scope>
    <source>
        <tissue evidence="3">Blood</tissue>
    </source>
</reference>
<dbReference type="CTD" id="149951"/>
<proteinExistence type="predicted"/>
<organism evidence="2 3">
    <name type="scientific">Pantherophis guttatus</name>
    <name type="common">Corn snake</name>
    <name type="synonym">Elaphe guttata</name>
    <dbReference type="NCBI Taxonomy" id="94885"/>
    <lineage>
        <taxon>Eukaryota</taxon>
        <taxon>Metazoa</taxon>
        <taxon>Chordata</taxon>
        <taxon>Craniata</taxon>
        <taxon>Vertebrata</taxon>
        <taxon>Euteleostomi</taxon>
        <taxon>Lepidosauria</taxon>
        <taxon>Squamata</taxon>
        <taxon>Bifurcata</taxon>
        <taxon>Unidentata</taxon>
        <taxon>Episquamata</taxon>
        <taxon>Toxicofera</taxon>
        <taxon>Serpentes</taxon>
        <taxon>Colubroidea</taxon>
        <taxon>Colubridae</taxon>
        <taxon>Colubrinae</taxon>
        <taxon>Pantherophis</taxon>
    </lineage>
</organism>
<dbReference type="PROSITE" id="PS51269">
    <property type="entry name" value="COMM"/>
    <property type="match status" value="1"/>
</dbReference>
<dbReference type="GO" id="GO:0051059">
    <property type="term" value="F:NF-kappaB binding"/>
    <property type="evidence" value="ECO:0007669"/>
    <property type="project" value="TreeGrafter"/>
</dbReference>
<dbReference type="GO" id="GO:0045892">
    <property type="term" value="P:negative regulation of DNA-templated transcription"/>
    <property type="evidence" value="ECO:0007669"/>
    <property type="project" value="TreeGrafter"/>
</dbReference>
<dbReference type="Pfam" id="PF21672">
    <property type="entry name" value="COMM_HN"/>
    <property type="match status" value="1"/>
</dbReference>
<dbReference type="AlphaFoldDB" id="A0A6P9AVE7"/>
<dbReference type="Pfam" id="PF07258">
    <property type="entry name" value="COMM_domain"/>
    <property type="match status" value="1"/>
</dbReference>
<keyword evidence="2" id="KW-1185">Reference proteome</keyword>
<dbReference type="GO" id="GO:0033209">
    <property type="term" value="P:tumor necrosis factor-mediated signaling pathway"/>
    <property type="evidence" value="ECO:0007669"/>
    <property type="project" value="TreeGrafter"/>
</dbReference>
<evidence type="ECO:0000313" key="3">
    <source>
        <dbReference type="RefSeq" id="XP_034261264.1"/>
    </source>
</evidence>
<dbReference type="CDD" id="cd04755">
    <property type="entry name" value="Commd7"/>
    <property type="match status" value="1"/>
</dbReference>
<dbReference type="PANTHER" id="PTHR16231:SF2">
    <property type="entry name" value="COMM DOMAIN-CONTAINING PROTEIN 7"/>
    <property type="match status" value="1"/>
</dbReference>
<evidence type="ECO:0000313" key="2">
    <source>
        <dbReference type="Proteomes" id="UP001652622"/>
    </source>
</evidence>
<gene>
    <name evidence="3" type="primary">COMMD7</name>
</gene>
<dbReference type="InParanoid" id="A0A6P9AVE7"/>
<name>A0A6P9AVE7_PANGU</name>
<protein>
    <submittedName>
        <fullName evidence="3">COMM domain-containing protein 7 isoform X1</fullName>
    </submittedName>
</protein>
<sequence>MMGSPQGCCGPLGTHVRGCRTCTTFCTTYHGRGGWTRRPPRSLPALFYSILPGDKREQRQFSTLVEVLFQFLREPKEVERFLAHLSDFATGNKISLGPLKSIIKSLLLVPSGALKRSLSAEQVRADLITLGLSEEKARYFEEQWKETSPALSRLAVGQTLMVNQLTDMEWKFGVTAGSSEMEKVGSIFLQLKLVVKKGSRLEPVYLELTLPQFYSFLHEMERMKSSLESLS</sequence>
<dbReference type="Proteomes" id="UP001652622">
    <property type="component" value="Unplaced"/>
</dbReference>
<accession>A0A6P9AVE7</accession>
<dbReference type="RefSeq" id="XP_034261264.1">
    <property type="nucleotide sequence ID" value="XM_034405373.2"/>
</dbReference>
<dbReference type="PANTHER" id="PTHR16231">
    <property type="entry name" value="COMM DOMAIN-CONTAINING PROTEIN 4-8 FAMILY MEMBER"/>
    <property type="match status" value="1"/>
</dbReference>
<dbReference type="InterPro" id="IPR037358">
    <property type="entry name" value="COMMD7"/>
</dbReference>